<dbReference type="RefSeq" id="WP_155439871.1">
    <property type="nucleotide sequence ID" value="NZ_WNLA01000010.1"/>
</dbReference>
<dbReference type="Proteomes" id="UP000484015">
    <property type="component" value="Unassembled WGS sequence"/>
</dbReference>
<keyword evidence="1" id="KW-0732">Signal</keyword>
<protein>
    <submittedName>
        <fullName evidence="2">Uncharacterized protein</fullName>
    </submittedName>
</protein>
<reference evidence="2 3" key="1">
    <citation type="submission" date="2019-11" db="EMBL/GenBank/DDBJ databases">
        <title>Type strains purchased from KCTC, JCM and DSMZ.</title>
        <authorList>
            <person name="Lu H."/>
        </authorList>
    </citation>
    <scope>NUCLEOTIDE SEQUENCE [LARGE SCALE GENOMIC DNA]</scope>
    <source>
        <strain evidence="2 3">KCTC 42409</strain>
    </source>
</reference>
<gene>
    <name evidence="2" type="ORF">GM668_15490</name>
</gene>
<evidence type="ECO:0000313" key="2">
    <source>
        <dbReference type="EMBL" id="MTW03487.1"/>
    </source>
</evidence>
<organism evidence="2 3">
    <name type="scientific">Pseudoduganella ginsengisoli</name>
    <dbReference type="NCBI Taxonomy" id="1462440"/>
    <lineage>
        <taxon>Bacteria</taxon>
        <taxon>Pseudomonadati</taxon>
        <taxon>Pseudomonadota</taxon>
        <taxon>Betaproteobacteria</taxon>
        <taxon>Burkholderiales</taxon>
        <taxon>Oxalobacteraceae</taxon>
        <taxon>Telluria group</taxon>
        <taxon>Pseudoduganella</taxon>
    </lineage>
</organism>
<accession>A0A6L6Q0Y7</accession>
<dbReference type="OrthoDB" id="8781282at2"/>
<proteinExistence type="predicted"/>
<dbReference type="EMBL" id="WNLA01000010">
    <property type="protein sequence ID" value="MTW03487.1"/>
    <property type="molecule type" value="Genomic_DNA"/>
</dbReference>
<feature type="signal peptide" evidence="1">
    <location>
        <begin position="1"/>
        <end position="28"/>
    </location>
</feature>
<name>A0A6L6Q0Y7_9BURK</name>
<dbReference type="AlphaFoldDB" id="A0A6L6Q0Y7"/>
<comment type="caution">
    <text evidence="2">The sequence shown here is derived from an EMBL/GenBank/DDBJ whole genome shotgun (WGS) entry which is preliminary data.</text>
</comment>
<sequence>MNIAKNMEAIFLAAVTLAGATLVTTAVAAVPAAKNTVATAHTVQANAAKVPVVVISAKRLSAAEKAALAN</sequence>
<evidence type="ECO:0000313" key="3">
    <source>
        <dbReference type="Proteomes" id="UP000484015"/>
    </source>
</evidence>
<keyword evidence="3" id="KW-1185">Reference proteome</keyword>
<evidence type="ECO:0000256" key="1">
    <source>
        <dbReference type="SAM" id="SignalP"/>
    </source>
</evidence>
<feature type="chain" id="PRO_5026830637" evidence="1">
    <location>
        <begin position="29"/>
        <end position="70"/>
    </location>
</feature>